<dbReference type="InterPro" id="IPR001775">
    <property type="entry name" value="GspD/PilQ"/>
</dbReference>
<evidence type="ECO:0000256" key="8">
    <source>
        <dbReference type="RuleBase" id="RU004004"/>
    </source>
</evidence>
<dbReference type="HOGENOM" id="CLU_006756_0_0_7"/>
<keyword evidence="4" id="KW-0653">Protein transport</keyword>
<dbReference type="InterPro" id="IPR004846">
    <property type="entry name" value="T2SS/T3SS_dom"/>
</dbReference>
<dbReference type="SMART" id="SM00965">
    <property type="entry name" value="STN"/>
    <property type="match status" value="1"/>
</dbReference>
<keyword evidence="3" id="KW-0732">Signal</keyword>
<dbReference type="Gene3D" id="3.30.1370.130">
    <property type="match status" value="1"/>
</dbReference>
<feature type="region of interest" description="Disordered" evidence="9">
    <location>
        <begin position="153"/>
        <end position="182"/>
    </location>
</feature>
<dbReference type="RefSeq" id="WP_040199530.1">
    <property type="nucleotide sequence ID" value="NZ_CP010311.1"/>
</dbReference>
<dbReference type="InterPro" id="IPR051808">
    <property type="entry name" value="Type_IV_pilus_biogenesis"/>
</dbReference>
<dbReference type="STRING" id="483547.GSUB_05070"/>
<proteinExistence type="inferred from homology"/>
<dbReference type="InterPro" id="IPR013355">
    <property type="entry name" value="Pilus_4_PilQ"/>
</dbReference>
<evidence type="ECO:0000259" key="10">
    <source>
        <dbReference type="SMART" id="SM00965"/>
    </source>
</evidence>
<dbReference type="PANTHER" id="PTHR30604:SF1">
    <property type="entry name" value="DNA UTILIZATION PROTEIN HOFQ"/>
    <property type="match status" value="1"/>
</dbReference>
<dbReference type="Pfam" id="PF03958">
    <property type="entry name" value="Secretin_N"/>
    <property type="match status" value="1"/>
</dbReference>
<dbReference type="Proteomes" id="UP000035036">
    <property type="component" value="Chromosome"/>
</dbReference>
<dbReference type="GO" id="GO:0009306">
    <property type="term" value="P:protein secretion"/>
    <property type="evidence" value="ECO:0007669"/>
    <property type="project" value="InterPro"/>
</dbReference>
<organism evidence="11 12">
    <name type="scientific">Geoalkalibacter subterraneus</name>
    <dbReference type="NCBI Taxonomy" id="483547"/>
    <lineage>
        <taxon>Bacteria</taxon>
        <taxon>Pseudomonadati</taxon>
        <taxon>Thermodesulfobacteriota</taxon>
        <taxon>Desulfuromonadia</taxon>
        <taxon>Desulfuromonadales</taxon>
        <taxon>Geoalkalibacteraceae</taxon>
        <taxon>Geoalkalibacter</taxon>
    </lineage>
</organism>
<evidence type="ECO:0000256" key="9">
    <source>
        <dbReference type="SAM" id="MobiDB-lite"/>
    </source>
</evidence>
<dbReference type="Gene3D" id="3.30.1370.120">
    <property type="match status" value="1"/>
</dbReference>
<evidence type="ECO:0000256" key="4">
    <source>
        <dbReference type="ARBA" id="ARBA00022927"/>
    </source>
</evidence>
<dbReference type="InterPro" id="IPR038591">
    <property type="entry name" value="NolW-like_sf"/>
</dbReference>
<gene>
    <name evidence="11" type="ORF">GSUB_05070</name>
</gene>
<evidence type="ECO:0000256" key="3">
    <source>
        <dbReference type="ARBA" id="ARBA00022729"/>
    </source>
</evidence>
<dbReference type="InterPro" id="IPR005644">
    <property type="entry name" value="NolW-like"/>
</dbReference>
<accession>A0A0B5FFK6</accession>
<evidence type="ECO:0000256" key="2">
    <source>
        <dbReference type="ARBA" id="ARBA00022448"/>
    </source>
</evidence>
<feature type="region of interest" description="Disordered" evidence="9">
    <location>
        <begin position="294"/>
        <end position="369"/>
    </location>
</feature>
<dbReference type="InterPro" id="IPR011662">
    <property type="entry name" value="Secretin/TonB_short_N"/>
</dbReference>
<dbReference type="OrthoDB" id="9775455at2"/>
<comment type="similarity">
    <text evidence="7">Belongs to the bacterial secretin family.</text>
</comment>
<evidence type="ECO:0000313" key="12">
    <source>
        <dbReference type="Proteomes" id="UP000035036"/>
    </source>
</evidence>
<dbReference type="Pfam" id="PF11741">
    <property type="entry name" value="AMIN"/>
    <property type="match status" value="1"/>
</dbReference>
<name>A0A0B5FFK6_9BACT</name>
<evidence type="ECO:0000256" key="7">
    <source>
        <dbReference type="RuleBase" id="RU004003"/>
    </source>
</evidence>
<dbReference type="KEGG" id="gsb:GSUB_05070"/>
<feature type="compositionally biased region" description="Low complexity" evidence="9">
    <location>
        <begin position="153"/>
        <end position="163"/>
    </location>
</feature>
<evidence type="ECO:0000256" key="1">
    <source>
        <dbReference type="ARBA" id="ARBA00004370"/>
    </source>
</evidence>
<comment type="subcellular location">
    <subcellularLocation>
        <location evidence="8">Cell outer membrane</location>
    </subcellularLocation>
    <subcellularLocation>
        <location evidence="1">Membrane</location>
    </subcellularLocation>
</comment>
<dbReference type="InterPro" id="IPR021731">
    <property type="entry name" value="AMIN_dom"/>
</dbReference>
<evidence type="ECO:0000256" key="5">
    <source>
        <dbReference type="ARBA" id="ARBA00023136"/>
    </source>
</evidence>
<keyword evidence="2 8" id="KW-0813">Transport</keyword>
<feature type="compositionally biased region" description="Basic and acidic residues" evidence="9">
    <location>
        <begin position="164"/>
        <end position="176"/>
    </location>
</feature>
<dbReference type="PANTHER" id="PTHR30604">
    <property type="entry name" value="PROTEIN TRANSPORT PROTEIN HOFQ"/>
    <property type="match status" value="1"/>
</dbReference>
<dbReference type="EMBL" id="CP010311">
    <property type="protein sequence ID" value="AJF06058.1"/>
    <property type="molecule type" value="Genomic_DNA"/>
</dbReference>
<dbReference type="Gene3D" id="2.60.40.3500">
    <property type="match status" value="2"/>
</dbReference>
<keyword evidence="5" id="KW-0472">Membrane</keyword>
<keyword evidence="6" id="KW-0998">Cell outer membrane</keyword>
<evidence type="ECO:0000313" key="11">
    <source>
        <dbReference type="EMBL" id="AJF06058.1"/>
    </source>
</evidence>
<dbReference type="AlphaFoldDB" id="A0A0B5FFK6"/>
<dbReference type="Pfam" id="PF00263">
    <property type="entry name" value="Secretin"/>
    <property type="match status" value="1"/>
</dbReference>
<dbReference type="PRINTS" id="PR00811">
    <property type="entry name" value="BCTERIALGSPD"/>
</dbReference>
<protein>
    <recommendedName>
        <fullName evidence="10">Secretin/TonB short N-terminal domain-containing protein</fullName>
    </recommendedName>
</protein>
<keyword evidence="12" id="KW-1185">Reference proteome</keyword>
<reference evidence="11 12" key="1">
    <citation type="journal article" date="2015" name="Genome Announc.">
        <title>Genomes of Geoalkalibacter ferrihydriticus Z-0531T and Geoalkalibacter subterraneus Red1T, Two Haloalkaliphilic Metal-Reducing Deltaproteobacteria.</title>
        <authorList>
            <person name="Badalamenti J.P."/>
            <person name="Krajmalnik-Brown R."/>
            <person name="Torres C.I."/>
            <person name="Bond D.R."/>
        </authorList>
    </citation>
    <scope>NUCLEOTIDE SEQUENCE [LARGE SCALE GENOMIC DNA]</scope>
    <source>
        <strain evidence="11 12">Red1</strain>
    </source>
</reference>
<evidence type="ECO:0000256" key="6">
    <source>
        <dbReference type="ARBA" id="ARBA00023237"/>
    </source>
</evidence>
<dbReference type="GO" id="GO:0009279">
    <property type="term" value="C:cell outer membrane"/>
    <property type="evidence" value="ECO:0007669"/>
    <property type="project" value="UniProtKB-SubCell"/>
</dbReference>
<sequence length="955" mass="104045">MRCAASRLARFGYLIVVCAVFCGFSFPLNVARAEEQPAENSDVNRIVSVTVDADEKNPKVNIRTENPVGYRYTVYDTTDPARVVIDFPRMDVSDIESPLPVDVGPIQEIRAVSFDLTLGKLGRIEVLVDRKTDYRVKIDGNDFVMTFAEPSAPVEAPAAPQQVEKTEKTDKTEPVARQDSVSLRAPAPAPALADAVQVTAVEIRDGRAAILTNGPIDKYRYFNLSTPPRLVLDIFGVKPSFRERELPGARGFDRVRVGTYDDKTRFVFDAGGSDLPSYEVSPADEGLMVTWTPDERVPMAEQPSPEPEIEMVESTREPQAAQSRPEPVAAPTEEPEPKSEPVVSSEPEVGENDAPKAEPKPVSARQVAEVEVNAKPAPVTERMTQAPVQVEDISFAIEGDLSVLTVDLSAPAQVSNPIKRGNVVLFGLDHATIKRSLRRVIDTSAFPSALEMITPYTVNRGTVQDVRFAARLKGDVPYRLKQRGDQLIFEVENGEFAKTGEAAAQIELKGAQSSTRVVAAHAPVPAIDSGEKTAPKSLATQALFGEESQVSAPSYSGDRISLVFDNADVRNLLQLIAEVSDLNIIASEEVSGNVSIRLIDVPWDQALDVILDIKQLGMIREGNVVRILPKSKIREMEEAVLTAARNKSELEPLVTRVFSVSYTDLANVAAPLRDVMSERGRLTQDPRNKQIIVKDTPSVMEEIEGLVEILDTPERQVMIEARIVEASSDFTRDLGVNWGISSASNLDPGINRESFNAGIGGNFLVNLPTAGDPSTTAGLGVRFGEILIDNTVIDLRLSALESSGHGKIISRPRVSTLNGQEAVITQGTTIPYQTSGADGPKTEFVDATLELKVIPVINPDNSIIMEIEASNSTPGQTFTNADLPGINKKEAKTKVLVYDGDTTVLGGIFVEDDSETESGVPWLMNVPFLGRFFKSTNVEKRRSELLIFITPRILE</sequence>
<feature type="domain" description="Secretin/TonB short N-terminal" evidence="10">
    <location>
        <begin position="582"/>
        <end position="630"/>
    </location>
</feature>
<dbReference type="NCBIfam" id="TIGR02515">
    <property type="entry name" value="IV_pilus_PilQ"/>
    <property type="match status" value="1"/>
</dbReference>